<comment type="caution">
    <text evidence="10">The sequence shown here is derived from an EMBL/GenBank/DDBJ whole genome shotgun (WGS) entry which is preliminary data.</text>
</comment>
<comment type="cofactor">
    <cofactor evidence="1">
        <name>FAD</name>
        <dbReference type="ChEBI" id="CHEBI:57692"/>
    </cofactor>
</comment>
<dbReference type="PRINTS" id="PR00163">
    <property type="entry name" value="RUBREDOXIN"/>
</dbReference>
<evidence type="ECO:0000256" key="6">
    <source>
        <dbReference type="ARBA" id="ARBA00022827"/>
    </source>
</evidence>
<dbReference type="PRINTS" id="PR00368">
    <property type="entry name" value="FADPNR"/>
</dbReference>
<evidence type="ECO:0000256" key="4">
    <source>
        <dbReference type="ARBA" id="ARBA00022630"/>
    </source>
</evidence>
<dbReference type="InterPro" id="IPR036188">
    <property type="entry name" value="FAD/NAD-bd_sf"/>
</dbReference>
<dbReference type="PRINTS" id="PR00411">
    <property type="entry name" value="PNDRDTASEI"/>
</dbReference>
<dbReference type="PANTHER" id="PTHR43429:SF3">
    <property type="entry name" value="NITRITE REDUCTASE [NAD(P)H]"/>
    <property type="match status" value="1"/>
</dbReference>
<dbReference type="Gene3D" id="3.50.50.60">
    <property type="entry name" value="FAD/NAD(P)-binding domain"/>
    <property type="match status" value="2"/>
</dbReference>
<evidence type="ECO:0000256" key="1">
    <source>
        <dbReference type="ARBA" id="ARBA00001974"/>
    </source>
</evidence>
<keyword evidence="5" id="KW-0479">Metal-binding</keyword>
<proteinExistence type="inferred from homology"/>
<accession>A0ABW8U7M0</accession>
<keyword evidence="6" id="KW-0274">FAD</keyword>
<dbReference type="Pfam" id="PF00301">
    <property type="entry name" value="Rubredoxin"/>
    <property type="match status" value="1"/>
</dbReference>
<keyword evidence="11" id="KW-1185">Reference proteome</keyword>
<dbReference type="RefSeq" id="WP_249101337.1">
    <property type="nucleotide sequence ID" value="NZ_JAMBAQ010000016.1"/>
</dbReference>
<dbReference type="InterPro" id="IPR024934">
    <property type="entry name" value="Rubredoxin-like_dom"/>
</dbReference>
<keyword evidence="4" id="KW-0285">Flavoprotein</keyword>
<keyword evidence="7" id="KW-0249">Electron transport</keyword>
<evidence type="ECO:0000256" key="3">
    <source>
        <dbReference type="ARBA" id="ARBA00022448"/>
    </source>
</evidence>
<feature type="domain" description="Rubredoxin-like" evidence="9">
    <location>
        <begin position="10"/>
        <end position="61"/>
    </location>
</feature>
<name>A0ABW8U7M0_9GAMM</name>
<evidence type="ECO:0000259" key="9">
    <source>
        <dbReference type="PROSITE" id="PS50903"/>
    </source>
</evidence>
<dbReference type="EMBL" id="JBJJXE010000008">
    <property type="protein sequence ID" value="MFL1732545.1"/>
    <property type="molecule type" value="Genomic_DNA"/>
</dbReference>
<dbReference type="CDD" id="cd00730">
    <property type="entry name" value="rubredoxin"/>
    <property type="match status" value="1"/>
</dbReference>
<dbReference type="InterPro" id="IPR050260">
    <property type="entry name" value="FAD-bd_OxRdtase"/>
</dbReference>
<dbReference type="PROSITE" id="PS50903">
    <property type="entry name" value="RUBREDOXIN_LIKE"/>
    <property type="match status" value="1"/>
</dbReference>
<sequence length="451" mass="48909">MMATDGRGDWRKFICLACGYVYDEEVGDVDGGLPAGTRFEDIPDDWQCPLCGVKKSDFEPYEQAEDAVLDVIEFTDDQAGIVIVGAGLAGWSVVEALRAIDDNINITLISADDADRYHKPMLSAAISQQKTPSDLVRTTGMEAAKVANIRLVANTFVTNIDAQSQQVHTTRGIIGYDDLVLAIGATPAYPPTICPDSAWHINHLQRFSGLQNRLKDGKKHIAIVGAGMVGTEFAEDLRRAGHAVTLIDVSTYPLSALLPKVAGERILSAIVDLGVDFMGETMVQAVHHDEHGRTLQLMNSTDGQTQSLTVDEIVVATGLMIDERLPIRAGIAFDRRTGIVVDKKTLQTNMPHIYAIGDSISIDGVPCRYVAPHRAQAAAIASHILQGVGNYEHKPPMIRLKNKSIAVTAHGLPKADGNWHVVNDDMNELSLEMHQDGQVIAKALLKTPIKS</sequence>
<dbReference type="PANTHER" id="PTHR43429">
    <property type="entry name" value="PYRIDINE NUCLEOTIDE-DISULFIDE OXIDOREDUCTASE DOMAIN-CONTAINING"/>
    <property type="match status" value="1"/>
</dbReference>
<dbReference type="InterPro" id="IPR024935">
    <property type="entry name" value="Rubredoxin_dom"/>
</dbReference>
<evidence type="ECO:0000256" key="2">
    <source>
        <dbReference type="ARBA" id="ARBA00006442"/>
    </source>
</evidence>
<comment type="similarity">
    <text evidence="2">Belongs to the FAD-dependent oxidoreductase family.</text>
</comment>
<keyword evidence="8" id="KW-0408">Iron</keyword>
<evidence type="ECO:0000256" key="8">
    <source>
        <dbReference type="ARBA" id="ARBA00023004"/>
    </source>
</evidence>
<dbReference type="PROSITE" id="PS00202">
    <property type="entry name" value="RUBREDOXIN"/>
    <property type="match status" value="1"/>
</dbReference>
<gene>
    <name evidence="10" type="ORF">ACJHVH_05995</name>
</gene>
<protein>
    <submittedName>
        <fullName evidence="10">FAD-dependent oxidoreductase</fullName>
    </submittedName>
</protein>
<dbReference type="Pfam" id="PF07992">
    <property type="entry name" value="Pyr_redox_2"/>
    <property type="match status" value="1"/>
</dbReference>
<evidence type="ECO:0000313" key="11">
    <source>
        <dbReference type="Proteomes" id="UP001624684"/>
    </source>
</evidence>
<dbReference type="Gene3D" id="2.20.28.10">
    <property type="match status" value="1"/>
</dbReference>
<dbReference type="InterPro" id="IPR023753">
    <property type="entry name" value="FAD/NAD-binding_dom"/>
</dbReference>
<reference evidence="10 11" key="1">
    <citation type="submission" date="2024-11" db="EMBL/GenBank/DDBJ databases">
        <title>First Report of Moraxella oculi in Brazil in an Infectious Bovine Keratoconjunctivitis Outbreak.</title>
        <authorList>
            <person name="Carvalho C.V."/>
            <person name="Domingues R."/>
            <person name="Coutinho C."/>
            <person name="Honorio N.T.B.S."/>
            <person name="Faza D.R.L.R."/>
            <person name="Carvalho W.A."/>
            <person name="Machado A.B.F."/>
            <person name="Martins M.F."/>
            <person name="Gaspar E.B."/>
        </authorList>
    </citation>
    <scope>NUCLEOTIDE SEQUENCE [LARGE SCALE GENOMIC DNA]</scope>
    <source>
        <strain evidence="10 11">2117LE</strain>
    </source>
</reference>
<organism evidence="10 11">
    <name type="scientific">Moraxella oculi</name>
    <dbReference type="NCBI Taxonomy" id="2940516"/>
    <lineage>
        <taxon>Bacteria</taxon>
        <taxon>Pseudomonadati</taxon>
        <taxon>Pseudomonadota</taxon>
        <taxon>Gammaproteobacteria</taxon>
        <taxon>Moraxellales</taxon>
        <taxon>Moraxellaceae</taxon>
        <taxon>Moraxella</taxon>
    </lineage>
</organism>
<evidence type="ECO:0000256" key="7">
    <source>
        <dbReference type="ARBA" id="ARBA00022982"/>
    </source>
</evidence>
<dbReference type="SUPFAM" id="SSF57802">
    <property type="entry name" value="Rubredoxin-like"/>
    <property type="match status" value="1"/>
</dbReference>
<evidence type="ECO:0000256" key="5">
    <source>
        <dbReference type="ARBA" id="ARBA00022723"/>
    </source>
</evidence>
<evidence type="ECO:0000313" key="10">
    <source>
        <dbReference type="EMBL" id="MFL1732545.1"/>
    </source>
</evidence>
<keyword evidence="3" id="KW-0813">Transport</keyword>
<dbReference type="InterPro" id="IPR018527">
    <property type="entry name" value="Rubredoxin_Fe_BS"/>
</dbReference>
<dbReference type="SUPFAM" id="SSF51905">
    <property type="entry name" value="FAD/NAD(P)-binding domain"/>
    <property type="match status" value="1"/>
</dbReference>
<dbReference type="Proteomes" id="UP001624684">
    <property type="component" value="Unassembled WGS sequence"/>
</dbReference>